<proteinExistence type="predicted"/>
<reference evidence="1" key="1">
    <citation type="submission" date="2023-04" db="EMBL/GenBank/DDBJ databases">
        <authorList>
            <consortium name="ELIXIR-Norway"/>
        </authorList>
    </citation>
    <scope>NUCLEOTIDE SEQUENCE [LARGE SCALE GENOMIC DNA]</scope>
</reference>
<name>A0ABN8YT40_RANTA</name>
<dbReference type="EMBL" id="OX459959">
    <property type="protein sequence ID" value="CAI9164674.1"/>
    <property type="molecule type" value="Genomic_DNA"/>
</dbReference>
<accession>A0ABN8YT40</accession>
<sequence length="121" mass="13817">MQKVPDREPQVRKWVQEFVLHAVLPARLMERTVGKSASSSQCEDPDTYNPTGTAHMYTTHFPCSRKNTERVTYACMHAQLCPTLCHPMGYSPPGFSVHGILQARILEWVAISFSNNTYRYI</sequence>
<protein>
    <submittedName>
        <fullName evidence="1">Uncharacterized protein</fullName>
    </submittedName>
</protein>
<dbReference type="Proteomes" id="UP001176941">
    <property type="component" value="Chromosome 23"/>
</dbReference>
<keyword evidence="2" id="KW-1185">Reference proteome</keyword>
<evidence type="ECO:0000313" key="2">
    <source>
        <dbReference type="Proteomes" id="UP001176941"/>
    </source>
</evidence>
<organism evidence="1 2">
    <name type="scientific">Rangifer tarandus platyrhynchus</name>
    <name type="common">Svalbard reindeer</name>
    <dbReference type="NCBI Taxonomy" id="3082113"/>
    <lineage>
        <taxon>Eukaryota</taxon>
        <taxon>Metazoa</taxon>
        <taxon>Chordata</taxon>
        <taxon>Craniata</taxon>
        <taxon>Vertebrata</taxon>
        <taxon>Euteleostomi</taxon>
        <taxon>Mammalia</taxon>
        <taxon>Eutheria</taxon>
        <taxon>Laurasiatheria</taxon>
        <taxon>Artiodactyla</taxon>
        <taxon>Ruminantia</taxon>
        <taxon>Pecora</taxon>
        <taxon>Cervidae</taxon>
        <taxon>Odocoileinae</taxon>
        <taxon>Rangifer</taxon>
    </lineage>
</organism>
<gene>
    <name evidence="1" type="ORF">MRATA1EN1_LOCUS13636</name>
</gene>
<evidence type="ECO:0000313" key="1">
    <source>
        <dbReference type="EMBL" id="CAI9164674.1"/>
    </source>
</evidence>